<protein>
    <submittedName>
        <fullName evidence="1">Uncharacterized protein</fullName>
    </submittedName>
</protein>
<evidence type="ECO:0000313" key="2">
    <source>
        <dbReference type="Proteomes" id="UP000012081"/>
    </source>
</evidence>
<name>M8DYI1_9BACL</name>
<evidence type="ECO:0000313" key="1">
    <source>
        <dbReference type="EMBL" id="EMT52076.1"/>
    </source>
</evidence>
<dbReference type="EMBL" id="APBN01000005">
    <property type="protein sequence ID" value="EMT52076.1"/>
    <property type="molecule type" value="Genomic_DNA"/>
</dbReference>
<sequence length="67" mass="7640">MRTGPGREKRVFLLGSGLRLHKKCELSAPERFAGELPACMYKVEKELLVLRSSFVVYETLLFPGKQK</sequence>
<gene>
    <name evidence="1" type="ORF">I532_14573</name>
</gene>
<reference evidence="1 2" key="1">
    <citation type="submission" date="2013-03" db="EMBL/GenBank/DDBJ databases">
        <title>Assembly of a new bacterial strain Brevibacillus borstelensis AK1.</title>
        <authorList>
            <person name="Rajan I."/>
            <person name="PoliReddy D."/>
            <person name="Sugumar T."/>
            <person name="Rathinam K."/>
            <person name="Alqarawi S."/>
            <person name="Khalil A.B."/>
            <person name="Sivakumar N."/>
        </authorList>
    </citation>
    <scope>NUCLEOTIDE SEQUENCE [LARGE SCALE GENOMIC DNA]</scope>
    <source>
        <strain evidence="1 2">AK1</strain>
    </source>
</reference>
<organism evidence="1 2">
    <name type="scientific">Brevibacillus borstelensis AK1</name>
    <dbReference type="NCBI Taxonomy" id="1300222"/>
    <lineage>
        <taxon>Bacteria</taxon>
        <taxon>Bacillati</taxon>
        <taxon>Bacillota</taxon>
        <taxon>Bacilli</taxon>
        <taxon>Bacillales</taxon>
        <taxon>Paenibacillaceae</taxon>
        <taxon>Brevibacillus</taxon>
    </lineage>
</organism>
<dbReference type="Proteomes" id="UP000012081">
    <property type="component" value="Unassembled WGS sequence"/>
</dbReference>
<keyword evidence="2" id="KW-1185">Reference proteome</keyword>
<proteinExistence type="predicted"/>
<comment type="caution">
    <text evidence="1">The sequence shown here is derived from an EMBL/GenBank/DDBJ whole genome shotgun (WGS) entry which is preliminary data.</text>
</comment>
<dbReference type="AlphaFoldDB" id="M8DYI1"/>
<dbReference type="PATRIC" id="fig|1300222.3.peg.3045"/>
<accession>M8DYI1</accession>